<dbReference type="AlphaFoldDB" id="A0A0R2U5W0"/>
<proteinExistence type="predicted"/>
<protein>
    <submittedName>
        <fullName evidence="2">Uncharacterized protein</fullName>
    </submittedName>
</protein>
<feature type="signal peptide" evidence="1">
    <location>
        <begin position="1"/>
        <end position="19"/>
    </location>
</feature>
<accession>A0A0R2U5W0</accession>
<dbReference type="Proteomes" id="UP000051027">
    <property type="component" value="Unassembled WGS sequence"/>
</dbReference>
<dbReference type="EMBL" id="LICS01000065">
    <property type="protein sequence ID" value="KRO94924.1"/>
    <property type="molecule type" value="Genomic_DNA"/>
</dbReference>
<name>A0A0R2U5W0_9GAMM</name>
<organism evidence="2 3">
    <name type="scientific">SAR86 cluster bacterium BACL1 MAG-120820-bin45</name>
    <dbReference type="NCBI Taxonomy" id="1655612"/>
    <lineage>
        <taxon>Bacteria</taxon>
        <taxon>Pseudomonadati</taxon>
        <taxon>Pseudomonadota</taxon>
        <taxon>Gammaproteobacteria</taxon>
        <taxon>SAR86 cluster</taxon>
    </lineage>
</organism>
<evidence type="ECO:0000313" key="3">
    <source>
        <dbReference type="Proteomes" id="UP000051027"/>
    </source>
</evidence>
<gene>
    <name evidence="2" type="ORF">ABS10_05075</name>
</gene>
<comment type="caution">
    <text evidence="2">The sequence shown here is derived from an EMBL/GenBank/DDBJ whole genome shotgun (WGS) entry which is preliminary data.</text>
</comment>
<reference evidence="2 3" key="1">
    <citation type="submission" date="2015-10" db="EMBL/GenBank/DDBJ databases">
        <title>Metagenome-Assembled Genomes uncover a global brackish microbiome.</title>
        <authorList>
            <person name="Hugerth L.W."/>
            <person name="Larsson J."/>
            <person name="Alneberg J."/>
            <person name="Lindh M.V."/>
            <person name="Legrand C."/>
            <person name="Pinhassi J."/>
            <person name="Andersson A.F."/>
        </authorList>
    </citation>
    <scope>NUCLEOTIDE SEQUENCE [LARGE SCALE GENOMIC DNA]</scope>
    <source>
        <strain evidence="2">BACL1 MAG-120820-bin45</strain>
    </source>
</reference>
<keyword evidence="1" id="KW-0732">Signal</keyword>
<evidence type="ECO:0000256" key="1">
    <source>
        <dbReference type="SAM" id="SignalP"/>
    </source>
</evidence>
<feature type="chain" id="PRO_5006425170" evidence="1">
    <location>
        <begin position="20"/>
        <end position="64"/>
    </location>
</feature>
<sequence length="64" mass="7322">MKKFYAIACLIFIANPLSAETFSNTNDDQNGKSFGQLMSWVFDGEKSPDQIQIETSDQWQDSKR</sequence>
<evidence type="ECO:0000313" key="2">
    <source>
        <dbReference type="EMBL" id="KRO94924.1"/>
    </source>
</evidence>